<dbReference type="GO" id="GO:0008270">
    <property type="term" value="F:zinc ion binding"/>
    <property type="evidence" value="ECO:0007669"/>
    <property type="project" value="InterPro"/>
</dbReference>
<evidence type="ECO:0000256" key="5">
    <source>
        <dbReference type="ARBA" id="ARBA00023242"/>
    </source>
</evidence>
<evidence type="ECO:0000256" key="1">
    <source>
        <dbReference type="ARBA" id="ARBA00004123"/>
    </source>
</evidence>
<dbReference type="GO" id="GO:0006351">
    <property type="term" value="P:DNA-templated transcription"/>
    <property type="evidence" value="ECO:0007669"/>
    <property type="project" value="InterPro"/>
</dbReference>
<dbReference type="InterPro" id="IPR007219">
    <property type="entry name" value="XnlR_reg_dom"/>
</dbReference>
<evidence type="ECO:0000313" key="9">
    <source>
        <dbReference type="Proteomes" id="UP000283895"/>
    </source>
</evidence>
<dbReference type="InterPro" id="IPR050815">
    <property type="entry name" value="TF_fung"/>
</dbReference>
<dbReference type="Proteomes" id="UP000283895">
    <property type="component" value="Unassembled WGS sequence"/>
</dbReference>
<dbReference type="PROSITE" id="PS50048">
    <property type="entry name" value="ZN2_CY6_FUNGAL_2"/>
    <property type="match status" value="2"/>
</dbReference>
<comment type="subcellular location">
    <subcellularLocation>
        <location evidence="1">Nucleus</location>
    </subcellularLocation>
</comment>
<dbReference type="SUPFAM" id="SSF57701">
    <property type="entry name" value="Zn2/Cys6 DNA-binding domain"/>
    <property type="match status" value="2"/>
</dbReference>
<evidence type="ECO:0000256" key="6">
    <source>
        <dbReference type="SAM" id="MobiDB-lite"/>
    </source>
</evidence>
<keyword evidence="9" id="KW-1185">Reference proteome</keyword>
<proteinExistence type="predicted"/>
<dbReference type="Gene3D" id="3.40.50.1820">
    <property type="entry name" value="alpha/beta hydrolase"/>
    <property type="match status" value="1"/>
</dbReference>
<gene>
    <name evidence="8" type="ORF">VMCG_05592</name>
</gene>
<dbReference type="Pfam" id="PF00172">
    <property type="entry name" value="Zn_clus"/>
    <property type="match status" value="2"/>
</dbReference>
<keyword evidence="4" id="KW-0804">Transcription</keyword>
<dbReference type="Pfam" id="PF04082">
    <property type="entry name" value="Fungal_trans"/>
    <property type="match status" value="1"/>
</dbReference>
<protein>
    <recommendedName>
        <fullName evidence="7">Zn(2)-C6 fungal-type domain-containing protein</fullName>
    </recommendedName>
</protein>
<dbReference type="Gene3D" id="4.10.240.10">
    <property type="entry name" value="Zn(2)-C6 fungal-type DNA-binding domain"/>
    <property type="match status" value="2"/>
</dbReference>
<dbReference type="GO" id="GO:0003677">
    <property type="term" value="F:DNA binding"/>
    <property type="evidence" value="ECO:0007669"/>
    <property type="project" value="InterPro"/>
</dbReference>
<sequence length="1015" mass="111790">MAPRVFTLPDGRKLDYLISGAEEGFPMVFIHGTPGAYILNSTMNAACERKGIKLITMSRAGYGGSTRNKGRRVVDVVGDIAALLGHLGIEKCVVGPHSLACAARLPGCIASLVIAGQAPYHADDLDFHAGQGELNVHEIGVALKGEEELQEYCNAERPGILAADVKQLTEALSSLLPEVDRKALLEDHAMGQSLVESNREAYKINSDGRVDDMLSFVQPWGFELSEVDVPVFLYHGSEDKMVPFGHGEWMAGHLPHEKKPSNTCVTCRARKVRCDGNRDICNNCMRLGFTCSYDDCVSHHHHHPNGAAPGIMNPDGATAVAAANDALTIHAVASHPPRRRVRQACQSCHSRKAKCSGTMPKCDRCRNHGLDCVYRPSKRSRLTTTPGASASQHGRDSLMSDSASGMLGSGACRDGYLSDQSRSASDHLESNGYASLRHLPPPEESLVIRTFEKFFRHIHHIPLFSYLHQASLMQRYHSGSMDRPLLLSLIGITSTLTDLGHGAREYGNRCISMAELLILRDLDQPTVLKIQAMILIIKHRIFFRRFSDAFMLTGLVSRFAAALRLNHENPRLCFLAQESRRRLMWSLFMIDIGMAAGQIDFTLWANRPERIDLKLPCNERNFEYDLPEVTESLAPPPPRPDGSLVPLSDNVGFLALHIRIQWIRSRILAFTKGLVDEHPGKMDISGLPRKCEELQADLDAFEGRLPVPFKWNEANLRLRAYHPRLCVYLMTHLWWQQCHCDLYRIALVGRRESLPKDSIDSLDPAFVKHCQTRCFEHAKAMAEMFALVLQFEKGVPVSDLDLPVLSYQCANTLYYTLATCGNDFAISYATVTEMATSCLKVAKQSAPGPAAGAIAEVLEKLMETGWVRPTTPSTTTSVSGTPANQEAVAVDPMLQRDALQEADVTHQLYNPAIPQNPPPQVEEPSHAMDTEEPQGAPTAQMQAQTPGLPREDEPLPGAHAGMIAGVTSNLSNAFEGALDGSNFGMGALEPFAMDSSSWYTGDWMDPDPTRHAGLM</sequence>
<feature type="domain" description="Zn(2)-C6 fungal-type" evidence="7">
    <location>
        <begin position="344"/>
        <end position="374"/>
    </location>
</feature>
<organism evidence="8 9">
    <name type="scientific">Cytospora schulzeri</name>
    <dbReference type="NCBI Taxonomy" id="448051"/>
    <lineage>
        <taxon>Eukaryota</taxon>
        <taxon>Fungi</taxon>
        <taxon>Dikarya</taxon>
        <taxon>Ascomycota</taxon>
        <taxon>Pezizomycotina</taxon>
        <taxon>Sordariomycetes</taxon>
        <taxon>Sordariomycetidae</taxon>
        <taxon>Diaporthales</taxon>
        <taxon>Cytosporaceae</taxon>
        <taxon>Cytospora</taxon>
    </lineage>
</organism>
<dbReference type="PANTHER" id="PTHR47338:SF7">
    <property type="entry name" value="ZN(II)2CYS6 TRANSCRIPTION FACTOR (EUROFUNG)"/>
    <property type="match status" value="1"/>
</dbReference>
<dbReference type="InterPro" id="IPR001138">
    <property type="entry name" value="Zn2Cys6_DnaBD"/>
</dbReference>
<dbReference type="GO" id="GO:0000981">
    <property type="term" value="F:DNA-binding transcription factor activity, RNA polymerase II-specific"/>
    <property type="evidence" value="ECO:0007669"/>
    <property type="project" value="InterPro"/>
</dbReference>
<evidence type="ECO:0000259" key="7">
    <source>
        <dbReference type="PROSITE" id="PS50048"/>
    </source>
</evidence>
<keyword evidence="3" id="KW-0805">Transcription regulation</keyword>
<feature type="region of interest" description="Disordered" evidence="6">
    <location>
        <begin position="909"/>
        <end position="955"/>
    </location>
</feature>
<dbReference type="InterPro" id="IPR029058">
    <property type="entry name" value="AB_hydrolase_fold"/>
</dbReference>
<feature type="domain" description="Zn(2)-C6 fungal-type" evidence="7">
    <location>
        <begin position="263"/>
        <end position="293"/>
    </location>
</feature>
<dbReference type="STRING" id="356882.A0A423WEU3"/>
<feature type="region of interest" description="Disordered" evidence="6">
    <location>
        <begin position="380"/>
        <end position="400"/>
    </location>
</feature>
<comment type="caution">
    <text evidence="8">The sequence shown here is derived from an EMBL/GenBank/DDBJ whole genome shotgun (WGS) entry which is preliminary data.</text>
</comment>
<dbReference type="OrthoDB" id="2017365at2759"/>
<dbReference type="PROSITE" id="PS00463">
    <property type="entry name" value="ZN2_CY6_FUNGAL_1"/>
    <property type="match status" value="1"/>
</dbReference>
<dbReference type="AlphaFoldDB" id="A0A423WEU3"/>
<dbReference type="PANTHER" id="PTHR47338">
    <property type="entry name" value="ZN(II)2CYS6 TRANSCRIPTION FACTOR (EUROFUNG)-RELATED"/>
    <property type="match status" value="1"/>
</dbReference>
<dbReference type="PRINTS" id="PR00755">
    <property type="entry name" value="AFLATOXINBRP"/>
</dbReference>
<dbReference type="SUPFAM" id="SSF53474">
    <property type="entry name" value="alpha/beta-Hydrolases"/>
    <property type="match status" value="1"/>
</dbReference>
<dbReference type="GO" id="GO:0005634">
    <property type="term" value="C:nucleus"/>
    <property type="evidence" value="ECO:0007669"/>
    <property type="project" value="UniProtKB-SubCell"/>
</dbReference>
<feature type="compositionally biased region" description="Polar residues" evidence="6">
    <location>
        <begin position="382"/>
        <end position="392"/>
    </location>
</feature>
<accession>A0A423WEU3</accession>
<dbReference type="SMART" id="SM00066">
    <property type="entry name" value="GAL4"/>
    <property type="match status" value="2"/>
</dbReference>
<dbReference type="EMBL" id="LKEA01000018">
    <property type="protein sequence ID" value="ROW01951.1"/>
    <property type="molecule type" value="Genomic_DNA"/>
</dbReference>
<name>A0A423WEU3_9PEZI</name>
<dbReference type="InterPro" id="IPR036864">
    <property type="entry name" value="Zn2-C6_fun-type_DNA-bd_sf"/>
</dbReference>
<keyword evidence="2" id="KW-0479">Metal-binding</keyword>
<reference evidence="8 9" key="1">
    <citation type="submission" date="2015-09" db="EMBL/GenBank/DDBJ databases">
        <title>Host preference determinants of Valsa canker pathogens revealed by comparative genomics.</title>
        <authorList>
            <person name="Yin Z."/>
            <person name="Huang L."/>
        </authorList>
    </citation>
    <scope>NUCLEOTIDE SEQUENCE [LARGE SCALE GENOMIC DNA]</scope>
    <source>
        <strain evidence="8 9">03-1</strain>
    </source>
</reference>
<evidence type="ECO:0000256" key="4">
    <source>
        <dbReference type="ARBA" id="ARBA00023163"/>
    </source>
</evidence>
<evidence type="ECO:0000313" key="8">
    <source>
        <dbReference type="EMBL" id="ROW01951.1"/>
    </source>
</evidence>
<evidence type="ECO:0000256" key="2">
    <source>
        <dbReference type="ARBA" id="ARBA00022723"/>
    </source>
</evidence>
<dbReference type="CDD" id="cd12148">
    <property type="entry name" value="fungal_TF_MHR"/>
    <property type="match status" value="1"/>
</dbReference>
<evidence type="ECO:0000256" key="3">
    <source>
        <dbReference type="ARBA" id="ARBA00023015"/>
    </source>
</evidence>
<dbReference type="CDD" id="cd00067">
    <property type="entry name" value="GAL4"/>
    <property type="match status" value="2"/>
</dbReference>
<keyword evidence="5" id="KW-0539">Nucleus</keyword>